<dbReference type="InterPro" id="IPR012674">
    <property type="entry name" value="Calycin"/>
</dbReference>
<dbReference type="PANTHER" id="PTHR10612">
    <property type="entry name" value="APOLIPOPROTEIN D"/>
    <property type="match status" value="1"/>
</dbReference>
<dbReference type="GO" id="GO:0005737">
    <property type="term" value="C:cytoplasm"/>
    <property type="evidence" value="ECO:0007669"/>
    <property type="project" value="TreeGrafter"/>
</dbReference>
<sequence>MHLPVLALLAVCPTAVKAISTPTCPPRNFTIQFERSRDFDLDTFIGARWYVQQQMECALEPANLFQCQWAKYKKIEETSPWGFTIKAHNHIDQIPGNASTMDLHPCVGVVDAPAGKLSVGQCFLPEALAGPYWVYLYDESKGYAAVGGGPPTEAAPGGCRTGTGHTNSGLWIFTRAQARSESIVQTVRGKLKTMGFDLDALRDVRQTGCPG</sequence>
<protein>
    <recommendedName>
        <fullName evidence="4">Lipocalin/cytosolic fatty-acid binding domain-containing protein</fullName>
    </recommendedName>
</protein>
<feature type="signal peptide" evidence="1">
    <location>
        <begin position="1"/>
        <end position="18"/>
    </location>
</feature>
<reference evidence="2" key="1">
    <citation type="submission" date="2021-11" db="EMBL/GenBank/DDBJ databases">
        <authorList>
            <consortium name="Genoscope - CEA"/>
            <person name="William W."/>
        </authorList>
    </citation>
    <scope>NUCLEOTIDE SEQUENCE</scope>
</reference>
<dbReference type="EMBL" id="CAKKNE010000004">
    <property type="protein sequence ID" value="CAH0374831.1"/>
    <property type="molecule type" value="Genomic_DNA"/>
</dbReference>
<dbReference type="Gene3D" id="2.40.128.20">
    <property type="match status" value="1"/>
</dbReference>
<dbReference type="Proteomes" id="UP000789595">
    <property type="component" value="Unassembled WGS sequence"/>
</dbReference>
<name>A0A8J2X4V1_9STRA</name>
<evidence type="ECO:0000313" key="2">
    <source>
        <dbReference type="EMBL" id="CAH0374831.1"/>
    </source>
</evidence>
<gene>
    <name evidence="2" type="ORF">PECAL_4P21360</name>
</gene>
<dbReference type="OrthoDB" id="565904at2759"/>
<dbReference type="SUPFAM" id="SSF50814">
    <property type="entry name" value="Lipocalins"/>
    <property type="match status" value="1"/>
</dbReference>
<accession>A0A8J2X4V1</accession>
<evidence type="ECO:0000256" key="1">
    <source>
        <dbReference type="SAM" id="SignalP"/>
    </source>
</evidence>
<organism evidence="2 3">
    <name type="scientific">Pelagomonas calceolata</name>
    <dbReference type="NCBI Taxonomy" id="35677"/>
    <lineage>
        <taxon>Eukaryota</taxon>
        <taxon>Sar</taxon>
        <taxon>Stramenopiles</taxon>
        <taxon>Ochrophyta</taxon>
        <taxon>Pelagophyceae</taxon>
        <taxon>Pelagomonadales</taxon>
        <taxon>Pelagomonadaceae</taxon>
        <taxon>Pelagomonas</taxon>
    </lineage>
</organism>
<keyword evidence="1" id="KW-0732">Signal</keyword>
<evidence type="ECO:0008006" key="4">
    <source>
        <dbReference type="Google" id="ProtNLM"/>
    </source>
</evidence>
<dbReference type="AlphaFoldDB" id="A0A8J2X4V1"/>
<dbReference type="GO" id="GO:0000302">
    <property type="term" value="P:response to reactive oxygen species"/>
    <property type="evidence" value="ECO:0007669"/>
    <property type="project" value="TreeGrafter"/>
</dbReference>
<dbReference type="PANTHER" id="PTHR10612:SF34">
    <property type="entry name" value="APOLIPOPROTEIN D"/>
    <property type="match status" value="1"/>
</dbReference>
<comment type="caution">
    <text evidence="2">The sequence shown here is derived from an EMBL/GenBank/DDBJ whole genome shotgun (WGS) entry which is preliminary data.</text>
</comment>
<feature type="chain" id="PRO_5035220104" description="Lipocalin/cytosolic fatty-acid binding domain-containing protein" evidence="1">
    <location>
        <begin position="19"/>
        <end position="211"/>
    </location>
</feature>
<keyword evidence="3" id="KW-1185">Reference proteome</keyword>
<evidence type="ECO:0000313" key="3">
    <source>
        <dbReference type="Proteomes" id="UP000789595"/>
    </source>
</evidence>
<proteinExistence type="predicted"/>
<dbReference type="GO" id="GO:0006629">
    <property type="term" value="P:lipid metabolic process"/>
    <property type="evidence" value="ECO:0007669"/>
    <property type="project" value="TreeGrafter"/>
</dbReference>